<dbReference type="Pfam" id="PF02405">
    <property type="entry name" value="MlaE"/>
    <property type="match status" value="1"/>
</dbReference>
<feature type="transmembrane region" description="Helical" evidence="1">
    <location>
        <begin position="67"/>
        <end position="85"/>
    </location>
</feature>
<keyword evidence="1" id="KW-1133">Transmembrane helix</keyword>
<dbReference type="AlphaFoldDB" id="A0A1Z1M759"/>
<organism evidence="2">
    <name type="scientific">Bostrychia moritziana</name>
    <name type="common">Red alga</name>
    <name type="synonym">Polysiphonia moritziana</name>
    <dbReference type="NCBI Taxonomy" id="103713"/>
    <lineage>
        <taxon>Eukaryota</taxon>
        <taxon>Rhodophyta</taxon>
        <taxon>Florideophyceae</taxon>
        <taxon>Rhodymeniophycidae</taxon>
        <taxon>Ceramiales</taxon>
        <taxon>Rhodomelaceae</taxon>
        <taxon>Bostrychia</taxon>
    </lineage>
</organism>
<name>A0A1Z1M759_BOSMO</name>
<keyword evidence="1" id="KW-0812">Transmembrane</keyword>
<sequence length="256" mass="28823">MLKLFKRFLFFIKVSFYLFDYSSVFINLEFLSLLEQIKIVGPSSLFIVIVTSFFISLVFSIQVVKEFLYLNFVDLVGSILALTFIRELSPVLTSIILIGKVGSYFTSELATMVVTEQVDALYLLGISPVNYLIMPRVISVLFLLPFLNFFSILTSLISSSFICFILYNIHPHSFLMSAYSSFSYLDLFKSCLKTVVFGWFISIISCVWGLTTTGGSKGVGKSTTASVVVSLLLVFILDFILSFFMFDSSESLLQVL</sequence>
<evidence type="ECO:0008006" key="3">
    <source>
        <dbReference type="Google" id="ProtNLM"/>
    </source>
</evidence>
<feature type="transmembrane region" description="Helical" evidence="1">
    <location>
        <begin position="190"/>
        <end position="211"/>
    </location>
</feature>
<dbReference type="InterPro" id="IPR030802">
    <property type="entry name" value="Permease_MalE"/>
</dbReference>
<reference evidence="2" key="1">
    <citation type="journal article" date="2017" name="J. Phycol.">
        <title>Analysis of chloroplast genomes and a supermatrix inform reclassification of the Rhodomelaceae (Rhodophyta).</title>
        <authorList>
            <person name="Diaz-Tapia P."/>
            <person name="Maggs C.A."/>
            <person name="West J.A."/>
            <person name="Verbruggen H."/>
        </authorList>
    </citation>
    <scope>NUCLEOTIDE SEQUENCE</scope>
    <source>
        <strain evidence="2">JW3660</strain>
    </source>
</reference>
<feature type="transmembrane region" description="Helical" evidence="1">
    <location>
        <begin position="7"/>
        <end position="27"/>
    </location>
</feature>
<dbReference type="PANTHER" id="PTHR30188:SF4">
    <property type="entry name" value="PROTEIN TRIGALACTOSYLDIACYLGLYCEROL 1, CHLOROPLASTIC"/>
    <property type="match status" value="1"/>
</dbReference>
<evidence type="ECO:0000256" key="1">
    <source>
        <dbReference type="SAM" id="Phobius"/>
    </source>
</evidence>
<geneLocation type="chloroplast" evidence="2"/>
<proteinExistence type="predicted"/>
<accession>A0A1Z1M759</accession>
<keyword evidence="1" id="KW-0472">Membrane</keyword>
<dbReference type="GeneID" id="33354666"/>
<feature type="transmembrane region" description="Helical" evidence="1">
    <location>
        <begin position="121"/>
        <end position="143"/>
    </location>
</feature>
<gene>
    <name evidence="2" type="primary">ycf63</name>
</gene>
<feature type="transmembrane region" description="Helical" evidence="1">
    <location>
        <begin position="39"/>
        <end position="60"/>
    </location>
</feature>
<feature type="transmembrane region" description="Helical" evidence="1">
    <location>
        <begin position="223"/>
        <end position="246"/>
    </location>
</feature>
<feature type="transmembrane region" description="Helical" evidence="1">
    <location>
        <begin position="149"/>
        <end position="169"/>
    </location>
</feature>
<dbReference type="RefSeq" id="YP_009393033.1">
    <property type="nucleotide sequence ID" value="NC_035266.1"/>
</dbReference>
<dbReference type="PANTHER" id="PTHR30188">
    <property type="entry name" value="ABC TRANSPORTER PERMEASE PROTEIN-RELATED"/>
    <property type="match status" value="1"/>
</dbReference>
<keyword evidence="2" id="KW-0934">Plastid</keyword>
<dbReference type="EMBL" id="MF101419">
    <property type="protein sequence ID" value="ARW61595.1"/>
    <property type="molecule type" value="Genomic_DNA"/>
</dbReference>
<dbReference type="GO" id="GO:0043190">
    <property type="term" value="C:ATP-binding cassette (ABC) transporter complex"/>
    <property type="evidence" value="ECO:0007669"/>
    <property type="project" value="InterPro"/>
</dbReference>
<keyword evidence="2" id="KW-0150">Chloroplast</keyword>
<dbReference type="GO" id="GO:0005548">
    <property type="term" value="F:phospholipid transporter activity"/>
    <property type="evidence" value="ECO:0007669"/>
    <property type="project" value="TreeGrafter"/>
</dbReference>
<protein>
    <recommendedName>
        <fullName evidence="3">ABC transporter permease</fullName>
    </recommendedName>
</protein>
<evidence type="ECO:0000313" key="2">
    <source>
        <dbReference type="EMBL" id="ARW61595.1"/>
    </source>
</evidence>